<dbReference type="Proteomes" id="UP000662857">
    <property type="component" value="Chromosome"/>
</dbReference>
<evidence type="ECO:0000256" key="11">
    <source>
        <dbReference type="ARBA" id="ARBA00032305"/>
    </source>
</evidence>
<dbReference type="Gene3D" id="3.50.30.40">
    <property type="entry name" value="Ribonuclease E inhibitor RraA/RraA-like"/>
    <property type="match status" value="1"/>
</dbReference>
<protein>
    <recommendedName>
        <fullName evidence="7">Putative 4-hydroxy-4-methyl-2-oxoglutarate aldolase</fullName>
        <ecNumber evidence="6">4.1.1.112</ecNumber>
        <ecNumber evidence="5">4.1.3.17</ecNumber>
    </recommendedName>
    <alternativeName>
        <fullName evidence="11">Oxaloacetate decarboxylase</fullName>
    </alternativeName>
    <alternativeName>
        <fullName evidence="9">Regulator of ribonuclease activity homolog</fullName>
    </alternativeName>
    <alternativeName>
        <fullName evidence="10">RraA-like protein</fullName>
    </alternativeName>
</protein>
<feature type="binding site" evidence="13">
    <location>
        <position position="120"/>
    </location>
    <ligand>
        <name>substrate</name>
    </ligand>
</feature>
<comment type="function">
    <text evidence="8">Catalyzes the aldol cleavage of 4-hydroxy-4-methyl-2-oxoglutarate (HMG) into 2 molecules of pyruvate. Also contains a secondary oxaloacetate (OAA) decarboxylase activity due to the common pyruvate enolate transition state formed following C-C bond cleavage in the retro-aldol and decarboxylation reactions.</text>
</comment>
<dbReference type="Pfam" id="PF03737">
    <property type="entry name" value="RraA-like"/>
    <property type="match status" value="1"/>
</dbReference>
<keyword evidence="15" id="KW-1185">Reference proteome</keyword>
<evidence type="ECO:0000256" key="13">
    <source>
        <dbReference type="PIRSR" id="PIRSR605493-1"/>
    </source>
</evidence>
<dbReference type="InterPro" id="IPR005493">
    <property type="entry name" value="RraA/RraA-like"/>
</dbReference>
<evidence type="ECO:0000256" key="3">
    <source>
        <dbReference type="ARBA" id="ARBA00008621"/>
    </source>
</evidence>
<comment type="subunit">
    <text evidence="4">Homotrimer.</text>
</comment>
<name>A0A895YC16_9ACTN</name>
<evidence type="ECO:0000256" key="1">
    <source>
        <dbReference type="ARBA" id="ARBA00001342"/>
    </source>
</evidence>
<organism evidence="14 15">
    <name type="scientific">Natronosporangium hydrolyticum</name>
    <dbReference type="NCBI Taxonomy" id="2811111"/>
    <lineage>
        <taxon>Bacteria</taxon>
        <taxon>Bacillati</taxon>
        <taxon>Actinomycetota</taxon>
        <taxon>Actinomycetes</taxon>
        <taxon>Micromonosporales</taxon>
        <taxon>Micromonosporaceae</taxon>
        <taxon>Natronosporangium</taxon>
    </lineage>
</organism>
<dbReference type="InterPro" id="IPR036704">
    <property type="entry name" value="RraA/RraA-like_sf"/>
</dbReference>
<dbReference type="GO" id="GO:0046872">
    <property type="term" value="F:metal ion binding"/>
    <property type="evidence" value="ECO:0007669"/>
    <property type="project" value="UniProtKB-KW"/>
</dbReference>
<evidence type="ECO:0000256" key="8">
    <source>
        <dbReference type="ARBA" id="ARBA00025046"/>
    </source>
</evidence>
<dbReference type="EMBL" id="CP070499">
    <property type="protein sequence ID" value="QSB15364.1"/>
    <property type="molecule type" value="Genomic_DNA"/>
</dbReference>
<reference evidence="14" key="1">
    <citation type="submission" date="2021-02" db="EMBL/GenBank/DDBJ databases">
        <title>Natrosporangium hydrolyticum gen. nov., sp. nov, a haloalkaliphilic actinobacterium from a soda solonchak soil.</title>
        <authorList>
            <person name="Sorokin D.Y."/>
            <person name="Khijniak T.V."/>
            <person name="Zakharycheva A.P."/>
            <person name="Boueva O.V."/>
            <person name="Ariskina E.V."/>
            <person name="Hahnke R.L."/>
            <person name="Bunk B."/>
            <person name="Sproer C."/>
            <person name="Schumann P."/>
            <person name="Evtushenko L.I."/>
            <person name="Kublanov I.V."/>
        </authorList>
    </citation>
    <scope>NUCLEOTIDE SEQUENCE</scope>
    <source>
        <strain evidence="14">DSM 106523</strain>
    </source>
</reference>
<dbReference type="GO" id="GO:0047443">
    <property type="term" value="F:4-hydroxy-4-methyl-2-oxoglutarate aldolase activity"/>
    <property type="evidence" value="ECO:0007669"/>
    <property type="project" value="UniProtKB-EC"/>
</dbReference>
<gene>
    <name evidence="14" type="ORF">JQS43_03095</name>
</gene>
<feature type="binding site" evidence="13">
    <location>
        <begin position="98"/>
        <end position="101"/>
    </location>
    <ligand>
        <name>substrate</name>
    </ligand>
</feature>
<dbReference type="GO" id="GO:0008948">
    <property type="term" value="F:oxaloacetate decarboxylase activity"/>
    <property type="evidence" value="ECO:0007669"/>
    <property type="project" value="UniProtKB-EC"/>
</dbReference>
<dbReference type="RefSeq" id="WP_239677542.1">
    <property type="nucleotide sequence ID" value="NZ_CP070499.1"/>
</dbReference>
<evidence type="ECO:0000256" key="10">
    <source>
        <dbReference type="ARBA" id="ARBA00030169"/>
    </source>
</evidence>
<feature type="binding site" evidence="13">
    <location>
        <position position="121"/>
    </location>
    <ligand>
        <name>Mg(2+)</name>
        <dbReference type="ChEBI" id="CHEBI:18420"/>
    </ligand>
</feature>
<dbReference type="CDD" id="cd16841">
    <property type="entry name" value="RraA_family"/>
    <property type="match status" value="1"/>
</dbReference>
<comment type="catalytic activity">
    <reaction evidence="12">
        <text>oxaloacetate + H(+) = pyruvate + CO2</text>
        <dbReference type="Rhea" id="RHEA:15641"/>
        <dbReference type="ChEBI" id="CHEBI:15361"/>
        <dbReference type="ChEBI" id="CHEBI:15378"/>
        <dbReference type="ChEBI" id="CHEBI:16452"/>
        <dbReference type="ChEBI" id="CHEBI:16526"/>
        <dbReference type="EC" id="4.1.1.112"/>
    </reaction>
</comment>
<evidence type="ECO:0000256" key="9">
    <source>
        <dbReference type="ARBA" id="ARBA00029596"/>
    </source>
</evidence>
<dbReference type="EC" id="4.1.1.112" evidence="6"/>
<sequence>MNPEDISARLRALDVALIFDAVEALGGTPRCLDLGVRHQSGTGRLAGRVLTVSGRPDPRARSERVPPPWDEFRLFEAVRPGHVLLISTGGEQVAGVWGEILSTAAREQGAVGAVVDGLVRDVAALREMPRWEVFARGTSPVEGNGRWQPSEFDVPIAVPGALTNHVRADPGDWLVADEDGILLLAADEVETVLETAEQLLERESATRRDLLAGDSFAVVYGRYQTF</sequence>
<comment type="cofactor">
    <cofactor evidence="13">
        <name>Mg(2+)</name>
        <dbReference type="ChEBI" id="CHEBI:18420"/>
    </cofactor>
</comment>
<dbReference type="PANTHER" id="PTHR33254:SF4">
    <property type="entry name" value="4-HYDROXY-4-METHYL-2-OXOGLUTARATE ALDOLASE 3-RELATED"/>
    <property type="match status" value="1"/>
</dbReference>
<evidence type="ECO:0000256" key="2">
    <source>
        <dbReference type="ARBA" id="ARBA00001968"/>
    </source>
</evidence>
<proteinExistence type="inferred from homology"/>
<comment type="similarity">
    <text evidence="3">Belongs to the class II aldolase/RraA-like family.</text>
</comment>
<evidence type="ECO:0000313" key="15">
    <source>
        <dbReference type="Proteomes" id="UP000662857"/>
    </source>
</evidence>
<dbReference type="EC" id="4.1.3.17" evidence="5"/>
<dbReference type="SUPFAM" id="SSF89562">
    <property type="entry name" value="RraA-like"/>
    <property type="match status" value="1"/>
</dbReference>
<evidence type="ECO:0000313" key="14">
    <source>
        <dbReference type="EMBL" id="QSB15364.1"/>
    </source>
</evidence>
<comment type="cofactor">
    <cofactor evidence="2">
        <name>a divalent metal cation</name>
        <dbReference type="ChEBI" id="CHEBI:60240"/>
    </cofactor>
</comment>
<dbReference type="KEGG" id="nhy:JQS43_03095"/>
<evidence type="ECO:0000256" key="12">
    <source>
        <dbReference type="ARBA" id="ARBA00047973"/>
    </source>
</evidence>
<keyword evidence="13" id="KW-0460">Magnesium</keyword>
<evidence type="ECO:0000256" key="4">
    <source>
        <dbReference type="ARBA" id="ARBA00011233"/>
    </source>
</evidence>
<comment type="catalytic activity">
    <reaction evidence="1">
        <text>4-hydroxy-4-methyl-2-oxoglutarate = 2 pyruvate</text>
        <dbReference type="Rhea" id="RHEA:22748"/>
        <dbReference type="ChEBI" id="CHEBI:15361"/>
        <dbReference type="ChEBI" id="CHEBI:58276"/>
        <dbReference type="EC" id="4.1.3.17"/>
    </reaction>
</comment>
<dbReference type="PANTHER" id="PTHR33254">
    <property type="entry name" value="4-HYDROXY-4-METHYL-2-OXOGLUTARATE ALDOLASE 3-RELATED"/>
    <property type="match status" value="1"/>
</dbReference>
<dbReference type="AlphaFoldDB" id="A0A895YC16"/>
<accession>A0A895YC16</accession>
<evidence type="ECO:0000256" key="7">
    <source>
        <dbReference type="ARBA" id="ARBA00016549"/>
    </source>
</evidence>
<evidence type="ECO:0000256" key="6">
    <source>
        <dbReference type="ARBA" id="ARBA00012947"/>
    </source>
</evidence>
<evidence type="ECO:0000256" key="5">
    <source>
        <dbReference type="ARBA" id="ARBA00012213"/>
    </source>
</evidence>
<keyword evidence="13" id="KW-0479">Metal-binding</keyword>